<organism evidence="1 2">
    <name type="scientific">Podarcis lilfordi</name>
    <name type="common">Lilford's wall lizard</name>
    <dbReference type="NCBI Taxonomy" id="74358"/>
    <lineage>
        <taxon>Eukaryota</taxon>
        <taxon>Metazoa</taxon>
        <taxon>Chordata</taxon>
        <taxon>Craniata</taxon>
        <taxon>Vertebrata</taxon>
        <taxon>Euteleostomi</taxon>
        <taxon>Lepidosauria</taxon>
        <taxon>Squamata</taxon>
        <taxon>Bifurcata</taxon>
        <taxon>Unidentata</taxon>
        <taxon>Episquamata</taxon>
        <taxon>Laterata</taxon>
        <taxon>Lacertibaenia</taxon>
        <taxon>Lacertidae</taxon>
        <taxon>Podarcis</taxon>
    </lineage>
</organism>
<name>A0AA35JWN4_9SAUR</name>
<sequence length="58" mass="6420">MASLVLKISQISYPPVPLGLEQAENGAHLRGSGMPVTWRSSIMVSQESKAFYMWLLLV</sequence>
<gene>
    <name evidence="1" type="ORF">PODLI_1B021150</name>
</gene>
<dbReference type="EMBL" id="OX395127">
    <property type="protein sequence ID" value="CAI5766439.1"/>
    <property type="molecule type" value="Genomic_DNA"/>
</dbReference>
<protein>
    <submittedName>
        <fullName evidence="1">Uncharacterized protein</fullName>
    </submittedName>
</protein>
<evidence type="ECO:0000313" key="1">
    <source>
        <dbReference type="EMBL" id="CAI5766439.1"/>
    </source>
</evidence>
<keyword evidence="2" id="KW-1185">Reference proteome</keyword>
<reference evidence="1" key="1">
    <citation type="submission" date="2022-12" db="EMBL/GenBank/DDBJ databases">
        <authorList>
            <person name="Alioto T."/>
            <person name="Alioto T."/>
            <person name="Gomez Garrido J."/>
        </authorList>
    </citation>
    <scope>NUCLEOTIDE SEQUENCE</scope>
</reference>
<dbReference type="Proteomes" id="UP001178461">
    <property type="component" value="Chromosome 2"/>
</dbReference>
<proteinExistence type="predicted"/>
<dbReference type="AlphaFoldDB" id="A0AA35JWN4"/>
<evidence type="ECO:0000313" key="2">
    <source>
        <dbReference type="Proteomes" id="UP001178461"/>
    </source>
</evidence>
<accession>A0AA35JWN4</accession>